<dbReference type="Proteomes" id="UP000663181">
    <property type="component" value="Chromosome"/>
</dbReference>
<organism evidence="2 3">
    <name type="scientific">Dyella caseinilytica</name>
    <dbReference type="NCBI Taxonomy" id="1849581"/>
    <lineage>
        <taxon>Bacteria</taxon>
        <taxon>Pseudomonadati</taxon>
        <taxon>Pseudomonadota</taxon>
        <taxon>Gammaproteobacteria</taxon>
        <taxon>Lysobacterales</taxon>
        <taxon>Rhodanobacteraceae</taxon>
        <taxon>Dyella</taxon>
    </lineage>
</organism>
<keyword evidence="1" id="KW-0812">Transmembrane</keyword>
<dbReference type="RefSeq" id="WP_188798792.1">
    <property type="nucleotide sequence ID" value="NZ_BMIZ01000001.1"/>
</dbReference>
<reference evidence="2 3" key="1">
    <citation type="submission" date="2020-10" db="EMBL/GenBank/DDBJ databases">
        <title>Phylogeny of dyella-like bacteria.</title>
        <authorList>
            <person name="Fu J."/>
        </authorList>
    </citation>
    <scope>NUCLEOTIDE SEQUENCE [LARGE SCALE GENOMIC DNA]</scope>
    <source>
        <strain evidence="2 3">DHOB09</strain>
    </source>
</reference>
<evidence type="ECO:0000313" key="3">
    <source>
        <dbReference type="Proteomes" id="UP000663181"/>
    </source>
</evidence>
<protein>
    <submittedName>
        <fullName evidence="2">Uncharacterized protein</fullName>
    </submittedName>
</protein>
<name>A0ABX7GZH7_9GAMM</name>
<accession>A0ABX7GZH7</accession>
<keyword evidence="3" id="KW-1185">Reference proteome</keyword>
<sequence>MFDSSLDDLKRRSAEHHVDALLTRVALSPDSFPVKLPALPLSERPGFGVLMLAVVLMVLAISYGAIP</sequence>
<gene>
    <name evidence="2" type="ORF">ISN74_07810</name>
</gene>
<keyword evidence="1" id="KW-0472">Membrane</keyword>
<keyword evidence="1" id="KW-1133">Transmembrane helix</keyword>
<proteinExistence type="predicted"/>
<evidence type="ECO:0000313" key="2">
    <source>
        <dbReference type="EMBL" id="QRN55224.1"/>
    </source>
</evidence>
<feature type="transmembrane region" description="Helical" evidence="1">
    <location>
        <begin position="46"/>
        <end position="66"/>
    </location>
</feature>
<dbReference type="EMBL" id="CP064030">
    <property type="protein sequence ID" value="QRN55224.1"/>
    <property type="molecule type" value="Genomic_DNA"/>
</dbReference>
<evidence type="ECO:0000256" key="1">
    <source>
        <dbReference type="SAM" id="Phobius"/>
    </source>
</evidence>